<reference evidence="3 4" key="1">
    <citation type="submission" date="2014-02" db="EMBL/GenBank/DDBJ databases">
        <title>The genome sequence of Colletotrichum nymphaeae SA-01.</title>
        <authorList>
            <person name="Baroncelli R."/>
            <person name="Thon M.R."/>
        </authorList>
    </citation>
    <scope>NUCLEOTIDE SEQUENCE [LARGE SCALE GENOMIC DNA]</scope>
    <source>
        <strain evidence="3 4">SA-01</strain>
    </source>
</reference>
<dbReference type="InterPro" id="IPR036291">
    <property type="entry name" value="NAD(P)-bd_dom_sf"/>
</dbReference>
<comment type="caution">
    <text evidence="3">The sequence shown here is derived from an EMBL/GenBank/DDBJ whole genome shotgun (WGS) entry which is preliminary data.</text>
</comment>
<feature type="domain" description="6-phosphogluconate dehydrogenase NADP-binding" evidence="2">
    <location>
        <begin position="15"/>
        <end position="174"/>
    </location>
</feature>
<evidence type="ECO:0000259" key="2">
    <source>
        <dbReference type="Pfam" id="PF03446"/>
    </source>
</evidence>
<keyword evidence="4" id="KW-1185">Reference proteome</keyword>
<dbReference type="PANTHER" id="PTHR43580:SF8">
    <property type="entry name" value="6-PHOSPHOGLUCONATE DEHYDROGENASE NADP-BINDING DOMAIN-CONTAINING PROTEIN-RELATED"/>
    <property type="match status" value="1"/>
</dbReference>
<dbReference type="InterPro" id="IPR006115">
    <property type="entry name" value="6PGDH_NADP-bd"/>
</dbReference>
<name>A0A135S5A8_9PEZI</name>
<accession>A0A135S5A8</accession>
<proteinExistence type="inferred from homology"/>
<evidence type="ECO:0000313" key="3">
    <source>
        <dbReference type="EMBL" id="KXH31110.1"/>
    </source>
</evidence>
<dbReference type="Pfam" id="PF03446">
    <property type="entry name" value="NAD_binding_2"/>
    <property type="match status" value="1"/>
</dbReference>
<protein>
    <recommendedName>
        <fullName evidence="2">6-phosphogluconate dehydrogenase NADP-binding domain-containing protein</fullName>
    </recommendedName>
</protein>
<dbReference type="AlphaFoldDB" id="A0A135S5A8"/>
<gene>
    <name evidence="3" type="ORF">CNYM01_05793</name>
</gene>
<dbReference type="EMBL" id="JEMN01001630">
    <property type="protein sequence ID" value="KXH31110.1"/>
    <property type="molecule type" value="Genomic_DNA"/>
</dbReference>
<dbReference type="PANTHER" id="PTHR43580">
    <property type="entry name" value="OXIDOREDUCTASE GLYR1-RELATED"/>
    <property type="match status" value="1"/>
</dbReference>
<organism evidence="3 4">
    <name type="scientific">Colletotrichum nymphaeae SA-01</name>
    <dbReference type="NCBI Taxonomy" id="1460502"/>
    <lineage>
        <taxon>Eukaryota</taxon>
        <taxon>Fungi</taxon>
        <taxon>Dikarya</taxon>
        <taxon>Ascomycota</taxon>
        <taxon>Pezizomycotina</taxon>
        <taxon>Sordariomycetes</taxon>
        <taxon>Hypocreomycetidae</taxon>
        <taxon>Glomerellales</taxon>
        <taxon>Glomerellaceae</taxon>
        <taxon>Colletotrichum</taxon>
        <taxon>Colletotrichum acutatum species complex</taxon>
    </lineage>
</organism>
<dbReference type="Gene3D" id="3.40.50.720">
    <property type="entry name" value="NAD(P)-binding Rossmann-like Domain"/>
    <property type="match status" value="1"/>
</dbReference>
<evidence type="ECO:0000256" key="1">
    <source>
        <dbReference type="ARBA" id="ARBA00007598"/>
    </source>
</evidence>
<dbReference type="Proteomes" id="UP000070054">
    <property type="component" value="Unassembled WGS sequence"/>
</dbReference>
<dbReference type="OrthoDB" id="435038at2759"/>
<evidence type="ECO:0000313" key="4">
    <source>
        <dbReference type="Proteomes" id="UP000070054"/>
    </source>
</evidence>
<sequence length="331" mass="34721">MSSVIVPAASPHLRLGWTGLGSMGLGMATNLQKHLSQSGAPSLSFYNRTKSRGAALETLGGVSRSLDELTAKSDIIFLSLSDGNAVETVLNTMLEYNGSTNPFDKKVVVDTSSIHPKISAQVRSRLREKGAEYVAAPVLGASPVAAKGQLLWILAGAEAAIDVVNPYIVGVMGRGVLRLGDDVRLASSLKAVANSLGIGMIEVIAEAHVLAEKAGLGVADVENLIQQQHGLPGLMISQRLTTGAYMPPRGERPWADVGLAVLGGQEIQTAATDLGVQLGVSSLVMKNLEMAKAYGESVGRQLDVSALYGAVRMSNGLPFETEYVKKRDASS</sequence>
<dbReference type="SUPFAM" id="SSF48179">
    <property type="entry name" value="6-phosphogluconate dehydrogenase C-terminal domain-like"/>
    <property type="match status" value="1"/>
</dbReference>
<comment type="similarity">
    <text evidence="1">Belongs to the HIBADH-related family. NP60 subfamily.</text>
</comment>
<dbReference type="InterPro" id="IPR008927">
    <property type="entry name" value="6-PGluconate_DH-like_C_sf"/>
</dbReference>
<dbReference type="GO" id="GO:0050661">
    <property type="term" value="F:NADP binding"/>
    <property type="evidence" value="ECO:0007669"/>
    <property type="project" value="InterPro"/>
</dbReference>
<dbReference type="SUPFAM" id="SSF51735">
    <property type="entry name" value="NAD(P)-binding Rossmann-fold domains"/>
    <property type="match status" value="1"/>
</dbReference>
<dbReference type="InterPro" id="IPR013328">
    <property type="entry name" value="6PGD_dom2"/>
</dbReference>
<dbReference type="Gene3D" id="1.10.1040.10">
    <property type="entry name" value="N-(1-d-carboxylethyl)-l-norvaline Dehydrogenase, domain 2"/>
    <property type="match status" value="1"/>
</dbReference>
<dbReference type="InterPro" id="IPR051265">
    <property type="entry name" value="HIBADH-related_NP60_sf"/>
</dbReference>